<dbReference type="InterPro" id="IPR008844">
    <property type="entry name" value="Spore_GerAC-like"/>
</dbReference>
<keyword evidence="3" id="KW-1185">Reference proteome</keyword>
<name>A0A198A432_9BACL</name>
<organism evidence="2 3">
    <name type="scientific">Paenibacillus oryzisoli</name>
    <dbReference type="NCBI Taxonomy" id="1850517"/>
    <lineage>
        <taxon>Bacteria</taxon>
        <taxon>Bacillati</taxon>
        <taxon>Bacillota</taxon>
        <taxon>Bacilli</taxon>
        <taxon>Bacillales</taxon>
        <taxon>Paenibacillaceae</taxon>
        <taxon>Paenibacillus</taxon>
    </lineage>
</organism>
<reference evidence="2 3" key="1">
    <citation type="submission" date="2016-05" db="EMBL/GenBank/DDBJ databases">
        <title>Paenibacillus sp. 1ZS3-15 nov., isolated from the rhizosphere soil.</title>
        <authorList>
            <person name="Zhang X.X."/>
            <person name="Zhang J."/>
        </authorList>
    </citation>
    <scope>NUCLEOTIDE SEQUENCE [LARGE SCALE GENOMIC DNA]</scope>
    <source>
        <strain evidence="2 3">1ZS3-15</strain>
    </source>
</reference>
<protein>
    <recommendedName>
        <fullName evidence="1">Spore germination protein N-terminal domain-containing protein</fullName>
    </recommendedName>
</protein>
<accession>A0A198A432</accession>
<evidence type="ECO:0000259" key="1">
    <source>
        <dbReference type="Pfam" id="PF25198"/>
    </source>
</evidence>
<evidence type="ECO:0000313" key="3">
    <source>
        <dbReference type="Proteomes" id="UP000078454"/>
    </source>
</evidence>
<dbReference type="GO" id="GO:0009847">
    <property type="term" value="P:spore germination"/>
    <property type="evidence" value="ECO:0007669"/>
    <property type="project" value="InterPro"/>
</dbReference>
<dbReference type="AlphaFoldDB" id="A0A198A432"/>
<evidence type="ECO:0000313" key="2">
    <source>
        <dbReference type="EMBL" id="OAS15796.1"/>
    </source>
</evidence>
<sequence>MMLTGCWNRNELTDLAIVAGMSIDKSGEQIEVSIQVIEPQQVNAKGTSSRIPATTYMSKATSISEALRKMTTISPRKPYMSHLRVLSIGEPLAREGIAEALDYISRNHGFRNDFSIVIAKGGKGADILSILTALEPLPANSLFDTLKVSSREWAPTTSIALDKLITDMVSDGKNPVLSGVQTIGDKEDGRSLKNLETTTPHDIVFFLRLTNRLTRISRYLC</sequence>
<dbReference type="STRING" id="1850517.A8708_32945"/>
<dbReference type="GO" id="GO:0016020">
    <property type="term" value="C:membrane"/>
    <property type="evidence" value="ECO:0007669"/>
    <property type="project" value="InterPro"/>
</dbReference>
<gene>
    <name evidence="2" type="ORF">A8708_32945</name>
</gene>
<dbReference type="Proteomes" id="UP000078454">
    <property type="component" value="Unassembled WGS sequence"/>
</dbReference>
<comment type="caution">
    <text evidence="2">The sequence shown here is derived from an EMBL/GenBank/DDBJ whole genome shotgun (WGS) entry which is preliminary data.</text>
</comment>
<dbReference type="InterPro" id="IPR057336">
    <property type="entry name" value="GerAC_N"/>
</dbReference>
<dbReference type="Pfam" id="PF25198">
    <property type="entry name" value="Spore_GerAC_N"/>
    <property type="match status" value="1"/>
</dbReference>
<feature type="domain" description="Spore germination protein N-terminal" evidence="1">
    <location>
        <begin position="8"/>
        <end position="180"/>
    </location>
</feature>
<dbReference type="PANTHER" id="PTHR35789">
    <property type="entry name" value="SPORE GERMINATION PROTEIN B3"/>
    <property type="match status" value="1"/>
</dbReference>
<dbReference type="PANTHER" id="PTHR35789:SF1">
    <property type="entry name" value="SPORE GERMINATION PROTEIN B3"/>
    <property type="match status" value="1"/>
</dbReference>
<proteinExistence type="predicted"/>
<dbReference type="EMBL" id="LYPB01000080">
    <property type="protein sequence ID" value="OAS15796.1"/>
    <property type="molecule type" value="Genomic_DNA"/>
</dbReference>